<protein>
    <submittedName>
        <fullName evidence="2">Transposase IS4</fullName>
    </submittedName>
</protein>
<dbReference type="Proteomes" id="UP001458880">
    <property type="component" value="Unassembled WGS sequence"/>
</dbReference>
<dbReference type="PANTHER" id="PTHR46599:SF3">
    <property type="entry name" value="PIGGYBAC TRANSPOSABLE ELEMENT-DERIVED PROTEIN 4"/>
    <property type="match status" value="1"/>
</dbReference>
<keyword evidence="3" id="KW-1185">Reference proteome</keyword>
<dbReference type="PANTHER" id="PTHR46599">
    <property type="entry name" value="PIGGYBAC TRANSPOSABLE ELEMENT-DERIVED PROTEIN 4"/>
    <property type="match status" value="1"/>
</dbReference>
<name>A0AAW1JE62_POPJA</name>
<evidence type="ECO:0000259" key="1">
    <source>
        <dbReference type="Pfam" id="PF13843"/>
    </source>
</evidence>
<accession>A0AAW1JE62</accession>
<sequence>MGSVDKIDMLLSSVECIRKTIKWYMGSVDKIDMLLSSVECIRKTIKWYKKIFFHLPDLTVTNSHAMYKVKTGNRISLADFQLELIRQIIEKLFKDERPRKPGRPSGDVPIRLVARHFPKLIPAVVIFQN</sequence>
<gene>
    <name evidence="2" type="ORF">QE152_g30617</name>
</gene>
<dbReference type="Pfam" id="PF13843">
    <property type="entry name" value="DDE_Tnp_1_7"/>
    <property type="match status" value="1"/>
</dbReference>
<dbReference type="EMBL" id="JASPKY010000414">
    <property type="protein sequence ID" value="KAK9701406.1"/>
    <property type="molecule type" value="Genomic_DNA"/>
</dbReference>
<organism evidence="2 3">
    <name type="scientific">Popillia japonica</name>
    <name type="common">Japanese beetle</name>
    <dbReference type="NCBI Taxonomy" id="7064"/>
    <lineage>
        <taxon>Eukaryota</taxon>
        <taxon>Metazoa</taxon>
        <taxon>Ecdysozoa</taxon>
        <taxon>Arthropoda</taxon>
        <taxon>Hexapoda</taxon>
        <taxon>Insecta</taxon>
        <taxon>Pterygota</taxon>
        <taxon>Neoptera</taxon>
        <taxon>Endopterygota</taxon>
        <taxon>Coleoptera</taxon>
        <taxon>Polyphaga</taxon>
        <taxon>Scarabaeiformia</taxon>
        <taxon>Scarabaeidae</taxon>
        <taxon>Rutelinae</taxon>
        <taxon>Popillia</taxon>
    </lineage>
</organism>
<comment type="caution">
    <text evidence="2">The sequence shown here is derived from an EMBL/GenBank/DDBJ whole genome shotgun (WGS) entry which is preliminary data.</text>
</comment>
<evidence type="ECO:0000313" key="3">
    <source>
        <dbReference type="Proteomes" id="UP001458880"/>
    </source>
</evidence>
<feature type="domain" description="PiggyBac transposable element-derived protein" evidence="1">
    <location>
        <begin position="21"/>
        <end position="64"/>
    </location>
</feature>
<proteinExistence type="predicted"/>
<dbReference type="InterPro" id="IPR029526">
    <property type="entry name" value="PGBD"/>
</dbReference>
<dbReference type="AlphaFoldDB" id="A0AAW1JE62"/>
<evidence type="ECO:0000313" key="2">
    <source>
        <dbReference type="EMBL" id="KAK9701406.1"/>
    </source>
</evidence>
<reference evidence="2 3" key="1">
    <citation type="journal article" date="2024" name="BMC Genomics">
        <title>De novo assembly and annotation of Popillia japonica's genome with initial clues to its potential as an invasive pest.</title>
        <authorList>
            <person name="Cucini C."/>
            <person name="Boschi S."/>
            <person name="Funari R."/>
            <person name="Cardaioli E."/>
            <person name="Iannotti N."/>
            <person name="Marturano G."/>
            <person name="Paoli F."/>
            <person name="Bruttini M."/>
            <person name="Carapelli A."/>
            <person name="Frati F."/>
            <person name="Nardi F."/>
        </authorList>
    </citation>
    <scope>NUCLEOTIDE SEQUENCE [LARGE SCALE GENOMIC DNA]</scope>
    <source>
        <strain evidence="2">DMR45628</strain>
    </source>
</reference>